<feature type="compositionally biased region" description="Basic and acidic residues" evidence="7">
    <location>
        <begin position="604"/>
        <end position="615"/>
    </location>
</feature>
<comment type="similarity">
    <text evidence="2">Belongs to the CENP-C/MIF2 family.</text>
</comment>
<dbReference type="Pfam" id="PF11699">
    <property type="entry name" value="CENP-C_C"/>
    <property type="match status" value="1"/>
</dbReference>
<dbReference type="InterPro" id="IPR011051">
    <property type="entry name" value="RmlC_Cupin_sf"/>
</dbReference>
<feature type="domain" description="Mif2/CENP-C cupin" evidence="8">
    <location>
        <begin position="502"/>
        <end position="586"/>
    </location>
</feature>
<evidence type="ECO:0000259" key="9">
    <source>
        <dbReference type="Pfam" id="PF15624"/>
    </source>
</evidence>
<name>A0A232LNP8_9EURO</name>
<dbReference type="InterPro" id="IPR014710">
    <property type="entry name" value="RmlC-like_jellyroll"/>
</dbReference>
<dbReference type="InterPro" id="IPR028929">
    <property type="entry name" value="Mif2_N"/>
</dbReference>
<feature type="compositionally biased region" description="Polar residues" evidence="7">
    <location>
        <begin position="119"/>
        <end position="143"/>
    </location>
</feature>
<dbReference type="SUPFAM" id="SSF51182">
    <property type="entry name" value="RmlC-like cupins"/>
    <property type="match status" value="1"/>
</dbReference>
<accession>A0A232LNP8</accession>
<feature type="region of interest" description="Disordered" evidence="7">
    <location>
        <begin position="1"/>
        <end position="329"/>
    </location>
</feature>
<comment type="function">
    <text evidence="5">Component of the kinetochore, a multiprotein complex that assembles on centromeric DNA and attaches chromosomes to spindle microtubules, mediating chromosome segregation and sister chromatid segregation during meiosis and mitosis. Component of the inner kinetochore constitutive centromere-associated network (CCAN), which serves as a structural platform for outer kinetochore assembly.</text>
</comment>
<dbReference type="InterPro" id="IPR025974">
    <property type="entry name" value="Mif2/CENP-C_cupin"/>
</dbReference>
<comment type="caution">
    <text evidence="10">The sequence shown here is derived from an EMBL/GenBank/DDBJ whole genome shotgun (WGS) entry which is preliminary data.</text>
</comment>
<dbReference type="Proteomes" id="UP000243515">
    <property type="component" value="Unassembled WGS sequence"/>
</dbReference>
<feature type="domain" description="Mif2 N-terminal" evidence="9">
    <location>
        <begin position="14"/>
        <end position="139"/>
    </location>
</feature>
<feature type="compositionally biased region" description="Basic and acidic residues" evidence="7">
    <location>
        <begin position="29"/>
        <end position="39"/>
    </location>
</feature>
<keyword evidence="4" id="KW-0539">Nucleus</keyword>
<feature type="compositionally biased region" description="Basic and acidic residues" evidence="7">
    <location>
        <begin position="628"/>
        <end position="637"/>
    </location>
</feature>
<sequence>MAPRGPTKARDYDYSNVGKSGRRTGITLKEGKRDEHGMEEIEGIFSSPEKPPVKHNGHNVVNETSIGSEGMSMDEGSAPGPTDFLRRQSGQRGSYFPPPVARSPLKTGLAGSPRRTPGFRSSSIPRSDQPLSSPSAHQRNISYLETAKEPLRHERFRVNDRQQIPSSLTNGLRNKGKGKDTTLRPEAILDFSDDDENSLLNGDDEIGDPVAIGDHHEFTDDETADENGNQNGASIEDNTARADLEQGLSEPGSPPIPAPVTGKARTTAAKTKEGRGKTKKQANDSQESTSKRKRPARSARPPADIAEEIVEQRPSKKPKTVRSKPQDPKILAIPELDRVVEDYASRTGPLKGRGLYILKRDTPSTEQAATHTRSGRVSVRPLAYWRNERCIYGDGEAEVGQRFPLSTIKEIIRTEESLPEIKKGGVGKRKSKKSKSTRSKEEESSDEDEDQPDPWEKEGGILHGYVRKWNLEAQTGTDEEEVLDIAYAPGGIETRDVKDSTFRFAKLLSSSFLGSGIVEIPPGGVKKPKNSKKMHMVFYVCHGRVQVDISGVQFSVGKGCIFQVPRGNYYSFANSYGRDARLFFTQGCVPAEAESSASSGSKPVAERDITADSERAGSGTKSRSRGKPKTEAKGSSH</sequence>
<dbReference type="EMBL" id="NPHW01006451">
    <property type="protein sequence ID" value="OXV05783.1"/>
    <property type="molecule type" value="Genomic_DNA"/>
</dbReference>
<evidence type="ECO:0000313" key="11">
    <source>
        <dbReference type="Proteomes" id="UP000243515"/>
    </source>
</evidence>
<feature type="compositionally biased region" description="Basic and acidic residues" evidence="7">
    <location>
        <begin position="146"/>
        <end position="160"/>
    </location>
</feature>
<dbReference type="OrthoDB" id="1939643at2759"/>
<evidence type="ECO:0000256" key="1">
    <source>
        <dbReference type="ARBA" id="ARBA00004123"/>
    </source>
</evidence>
<feature type="compositionally biased region" description="Polar residues" evidence="7">
    <location>
        <begin position="161"/>
        <end position="172"/>
    </location>
</feature>
<evidence type="ECO:0000256" key="5">
    <source>
        <dbReference type="ARBA" id="ARBA00057947"/>
    </source>
</evidence>
<protein>
    <recommendedName>
        <fullName evidence="6">CENP-C homolog</fullName>
    </recommendedName>
</protein>
<dbReference type="GO" id="GO:0005634">
    <property type="term" value="C:nucleus"/>
    <property type="evidence" value="ECO:0007669"/>
    <property type="project" value="UniProtKB-SubCell"/>
</dbReference>
<dbReference type="Gene3D" id="2.60.120.10">
    <property type="entry name" value="Jelly Rolls"/>
    <property type="match status" value="1"/>
</dbReference>
<feature type="compositionally biased region" description="Acidic residues" evidence="7">
    <location>
        <begin position="191"/>
        <end position="207"/>
    </location>
</feature>
<dbReference type="Pfam" id="PF15624">
    <property type="entry name" value="Mif2_N"/>
    <property type="match status" value="1"/>
</dbReference>
<gene>
    <name evidence="10" type="ORF">Egran_06449</name>
</gene>
<dbReference type="GO" id="GO:0051455">
    <property type="term" value="P:spindle attachment to meiosis I kinetochore"/>
    <property type="evidence" value="ECO:0007669"/>
    <property type="project" value="TreeGrafter"/>
</dbReference>
<feature type="region of interest" description="Disordered" evidence="7">
    <location>
        <begin position="593"/>
        <end position="637"/>
    </location>
</feature>
<evidence type="ECO:0000259" key="8">
    <source>
        <dbReference type="Pfam" id="PF11699"/>
    </source>
</evidence>
<comment type="subcellular location">
    <subcellularLocation>
        <location evidence="1">Nucleus</location>
    </subcellularLocation>
</comment>
<keyword evidence="3" id="KW-0238">DNA-binding</keyword>
<evidence type="ECO:0000256" key="7">
    <source>
        <dbReference type="SAM" id="MobiDB-lite"/>
    </source>
</evidence>
<feature type="compositionally biased region" description="Polar residues" evidence="7">
    <location>
        <begin position="226"/>
        <end position="237"/>
    </location>
</feature>
<evidence type="ECO:0000313" key="10">
    <source>
        <dbReference type="EMBL" id="OXV05783.1"/>
    </source>
</evidence>
<keyword evidence="11" id="KW-1185">Reference proteome</keyword>
<evidence type="ECO:0000256" key="4">
    <source>
        <dbReference type="ARBA" id="ARBA00023242"/>
    </source>
</evidence>
<dbReference type="AlphaFoldDB" id="A0A232LNP8"/>
<dbReference type="CDD" id="cd06993">
    <property type="entry name" value="cupin_CENP-C_C"/>
    <property type="match status" value="1"/>
</dbReference>
<evidence type="ECO:0000256" key="6">
    <source>
        <dbReference type="ARBA" id="ARBA00075033"/>
    </source>
</evidence>
<dbReference type="GO" id="GO:0051382">
    <property type="term" value="P:kinetochore assembly"/>
    <property type="evidence" value="ECO:0007669"/>
    <property type="project" value="InterPro"/>
</dbReference>
<proteinExistence type="inferred from homology"/>
<dbReference type="FunFam" id="2.60.120.10:FF:000033">
    <property type="entry name" value="Centromere protein C 1"/>
    <property type="match status" value="1"/>
</dbReference>
<dbReference type="GO" id="GO:0019237">
    <property type="term" value="F:centromeric DNA binding"/>
    <property type="evidence" value="ECO:0007669"/>
    <property type="project" value="InterPro"/>
</dbReference>
<dbReference type="PANTHER" id="PTHR16684:SF11">
    <property type="entry name" value="CENTROMERE PROTEIN C"/>
    <property type="match status" value="1"/>
</dbReference>
<feature type="compositionally biased region" description="Basic residues" evidence="7">
    <location>
        <begin position="425"/>
        <end position="437"/>
    </location>
</feature>
<feature type="compositionally biased region" description="Acidic residues" evidence="7">
    <location>
        <begin position="443"/>
        <end position="453"/>
    </location>
</feature>
<dbReference type="GO" id="GO:0051315">
    <property type="term" value="P:attachment of mitotic spindle microtubules to kinetochore"/>
    <property type="evidence" value="ECO:0007669"/>
    <property type="project" value="TreeGrafter"/>
</dbReference>
<organism evidence="10 11">
    <name type="scientific">Elaphomyces granulatus</name>
    <dbReference type="NCBI Taxonomy" id="519963"/>
    <lineage>
        <taxon>Eukaryota</taxon>
        <taxon>Fungi</taxon>
        <taxon>Dikarya</taxon>
        <taxon>Ascomycota</taxon>
        <taxon>Pezizomycotina</taxon>
        <taxon>Eurotiomycetes</taxon>
        <taxon>Eurotiomycetidae</taxon>
        <taxon>Eurotiales</taxon>
        <taxon>Elaphomycetaceae</taxon>
        <taxon>Elaphomyces</taxon>
    </lineage>
</organism>
<reference evidence="10 11" key="1">
    <citation type="journal article" date="2015" name="Environ. Microbiol.">
        <title>Metagenome sequence of Elaphomyces granulatus from sporocarp tissue reveals Ascomycota ectomycorrhizal fingerprints of genome expansion and a Proteobacteria-rich microbiome.</title>
        <authorList>
            <person name="Quandt C.A."/>
            <person name="Kohler A."/>
            <person name="Hesse C.N."/>
            <person name="Sharpton T.J."/>
            <person name="Martin F."/>
            <person name="Spatafora J.W."/>
        </authorList>
    </citation>
    <scope>NUCLEOTIDE SEQUENCE [LARGE SCALE GENOMIC DNA]</scope>
    <source>
        <strain evidence="10 11">OSC145934</strain>
    </source>
</reference>
<dbReference type="GO" id="GO:0000776">
    <property type="term" value="C:kinetochore"/>
    <property type="evidence" value="ECO:0007669"/>
    <property type="project" value="InterPro"/>
</dbReference>
<dbReference type="InterPro" id="IPR028386">
    <property type="entry name" value="CENP-C/Mif2/cnp3"/>
</dbReference>
<evidence type="ECO:0000256" key="3">
    <source>
        <dbReference type="ARBA" id="ARBA00023125"/>
    </source>
</evidence>
<feature type="region of interest" description="Disordered" evidence="7">
    <location>
        <begin position="422"/>
        <end position="459"/>
    </location>
</feature>
<dbReference type="PANTHER" id="PTHR16684">
    <property type="entry name" value="CENTROMERE PROTEIN C"/>
    <property type="match status" value="1"/>
</dbReference>
<evidence type="ECO:0000256" key="2">
    <source>
        <dbReference type="ARBA" id="ARBA00010291"/>
    </source>
</evidence>